<name>U5DJM3_9CHRO</name>
<evidence type="ECO:0000313" key="1">
    <source>
        <dbReference type="EMBL" id="ERN41896.1"/>
    </source>
</evidence>
<dbReference type="Proteomes" id="UP000016960">
    <property type="component" value="Unassembled WGS sequence"/>
</dbReference>
<dbReference type="InParanoid" id="U5DJM3"/>
<dbReference type="AlphaFoldDB" id="U5DJM3"/>
<keyword evidence="2" id="KW-1185">Reference proteome</keyword>
<gene>
    <name evidence="1" type="ORF">KR51_00014280</name>
</gene>
<dbReference type="EMBL" id="ASSJ01000036">
    <property type="protein sequence ID" value="ERN41896.1"/>
    <property type="molecule type" value="Genomic_DNA"/>
</dbReference>
<reference evidence="1 2" key="1">
    <citation type="submission" date="2013-05" db="EMBL/GenBank/DDBJ databases">
        <title>Draft genome sequence of Rubidibacter lacunae KORDI 51-2.</title>
        <authorList>
            <person name="Choi D.H."/>
            <person name="Noh J.H."/>
            <person name="Kwon K.-K."/>
            <person name="Lee J.-H."/>
            <person name="Ryu J.-Y."/>
        </authorList>
    </citation>
    <scope>NUCLEOTIDE SEQUENCE [LARGE SCALE GENOMIC DNA]</scope>
    <source>
        <strain evidence="1 2">KORDI 51-2</strain>
    </source>
</reference>
<protein>
    <submittedName>
        <fullName evidence="1">Uncharacterized protein</fullName>
    </submittedName>
</protein>
<organism evidence="1 2">
    <name type="scientific">Rubidibacter lacunae KORDI 51-2</name>
    <dbReference type="NCBI Taxonomy" id="582515"/>
    <lineage>
        <taxon>Bacteria</taxon>
        <taxon>Bacillati</taxon>
        <taxon>Cyanobacteriota</taxon>
        <taxon>Cyanophyceae</taxon>
        <taxon>Oscillatoriophycideae</taxon>
        <taxon>Chroococcales</taxon>
        <taxon>Aphanothecaceae</taxon>
        <taxon>Rubidibacter</taxon>
    </lineage>
</organism>
<comment type="caution">
    <text evidence="1">The sequence shown here is derived from an EMBL/GenBank/DDBJ whole genome shotgun (WGS) entry which is preliminary data.</text>
</comment>
<accession>U5DJM3</accession>
<evidence type="ECO:0000313" key="2">
    <source>
        <dbReference type="Proteomes" id="UP000016960"/>
    </source>
</evidence>
<proteinExistence type="predicted"/>
<sequence length="87" mass="9741">MNWLRPKVGKSARALLPQGCRVRQFFEVSGKKCSVFVPCKLLRKGNIEIYLVFAAEIGTVERVKVETILDWQLGPEGIPLQGVPSSR</sequence>